<evidence type="ECO:0000259" key="2">
    <source>
        <dbReference type="PROSITE" id="PS50883"/>
    </source>
</evidence>
<dbReference type="SMART" id="SM00091">
    <property type="entry name" value="PAS"/>
    <property type="match status" value="1"/>
</dbReference>
<dbReference type="PROSITE" id="PS50883">
    <property type="entry name" value="EAL"/>
    <property type="match status" value="1"/>
</dbReference>
<dbReference type="PROSITE" id="PS50887">
    <property type="entry name" value="GGDEF"/>
    <property type="match status" value="1"/>
</dbReference>
<dbReference type="Proteomes" id="UP000823485">
    <property type="component" value="Unassembled WGS sequence"/>
</dbReference>
<feature type="domain" description="GGDEF" evidence="3">
    <location>
        <begin position="479"/>
        <end position="613"/>
    </location>
</feature>
<accession>A0ABS2RDZ6</accession>
<evidence type="ECO:0000259" key="1">
    <source>
        <dbReference type="PROSITE" id="PS50112"/>
    </source>
</evidence>
<dbReference type="NCBIfam" id="TIGR00229">
    <property type="entry name" value="sensory_box"/>
    <property type="match status" value="1"/>
</dbReference>
<dbReference type="Pfam" id="PF08448">
    <property type="entry name" value="PAS_4"/>
    <property type="match status" value="1"/>
</dbReference>
<dbReference type="SUPFAM" id="SSF55073">
    <property type="entry name" value="Nucleotide cyclase"/>
    <property type="match status" value="1"/>
</dbReference>
<feature type="domain" description="EAL" evidence="2">
    <location>
        <begin position="621"/>
        <end position="875"/>
    </location>
</feature>
<dbReference type="Gene3D" id="3.30.70.270">
    <property type="match status" value="1"/>
</dbReference>
<dbReference type="CDD" id="cd01949">
    <property type="entry name" value="GGDEF"/>
    <property type="match status" value="1"/>
</dbReference>
<dbReference type="InterPro" id="IPR013702">
    <property type="entry name" value="FIST_domain_N"/>
</dbReference>
<dbReference type="PANTHER" id="PTHR44757:SF2">
    <property type="entry name" value="BIOFILM ARCHITECTURE MAINTENANCE PROTEIN MBAA"/>
    <property type="match status" value="1"/>
</dbReference>
<feature type="domain" description="PAS" evidence="1">
    <location>
        <begin position="325"/>
        <end position="395"/>
    </location>
</feature>
<dbReference type="InterPro" id="IPR013656">
    <property type="entry name" value="PAS_4"/>
</dbReference>
<dbReference type="InterPro" id="IPR001633">
    <property type="entry name" value="EAL_dom"/>
</dbReference>
<dbReference type="Pfam" id="PF00990">
    <property type="entry name" value="GGDEF"/>
    <property type="match status" value="1"/>
</dbReference>
<dbReference type="InterPro" id="IPR035919">
    <property type="entry name" value="EAL_sf"/>
</dbReference>
<dbReference type="RefSeq" id="WP_205180301.1">
    <property type="nucleotide sequence ID" value="NZ_JAFBFH010000046.1"/>
</dbReference>
<dbReference type="InterPro" id="IPR029787">
    <property type="entry name" value="Nucleotide_cyclase"/>
</dbReference>
<reference evidence="4 5" key="1">
    <citation type="submission" date="2021-01" db="EMBL/GenBank/DDBJ databases">
        <title>Genomic Encyclopedia of Type Strains, Phase IV (KMG-IV): sequencing the most valuable type-strain genomes for metagenomic binning, comparative biology and taxonomic classification.</title>
        <authorList>
            <person name="Goeker M."/>
        </authorList>
    </citation>
    <scope>NUCLEOTIDE SEQUENCE [LARGE SCALE GENOMIC DNA]</scope>
    <source>
        <strain evidence="4 5">DSM 105453</strain>
    </source>
</reference>
<keyword evidence="5" id="KW-1185">Reference proteome</keyword>
<proteinExistence type="predicted"/>
<dbReference type="PANTHER" id="PTHR44757">
    <property type="entry name" value="DIGUANYLATE CYCLASE DGCP"/>
    <property type="match status" value="1"/>
</dbReference>
<sequence>MKTTYAYLYKNENELKEFIQAHYHEFSNNLLIQANLVNWPIEKIDRLRRLFSTLLPRAVMIGSNSSGCLFDGMNEQSRLFFTHFKDINITSSLFKLSDNDSINDFVKGLTFDRPKAAMVMANKWTGMLEECLGLFEHHLPEIAIAGGISGSGTIIFTETMIAEEGIAAVTFSGQNSAVHIAVKKRVVEPNVSGDAKDFSQETDSPIPTKPLNMQLGKKTATKLLPAKHYTTRKGRTAVYDDTNFVIGFVSQLQGLSKLHRANTGQFPCLQKIVKHPGKSARWHHEKDVFLYISKRAGAKMRECLEQSPEEASQYDQEERYHLIHSKEFCDSIIQNHPDIIFTTDLHGHFHMVNPAFTKLFGKETADLAGKSWLEFLNPKKGERLKKNVEIAKTGQAVQLELELLWGKKLKTFDLHVFPIFVDGECVEILFLGRNMTELRQMEKKLEQMAYYDEKTGLPNQKKLEQILNQWIKKAERGKQSFPILFIKLDRIKTINDAFGHHIGDKARIQLASRIQSLLPSGSFLGRFSTDTFTVLLGGETDSTTVMSISQRILQTIQEPLLFENQEFYIASSIGISVYPFDGQEYASLMKNADVALSRTDTVTNKNVVFYLNEMNKEMIERVELERSLRKGIENNEFFLAYQPIINPVTNEIVACEALLRWEHPEWGIVSPKKFIPIAEETGMIHTLGKWILKTACLQVKDWQRDGFEHISVSVNVSAHQLQNNRFIDNIKQALDESALAPRYLHLELTESVMIDRSLTTVEMLRELMEMGIHISIDDFGTGYSSLSYLKHFPIHTLKIDRSFIQNLNKQSPDLAIVHAILTMGHGLGLRIVAEGIETTEQLHMLTSLGCDFVQGYLIEKPLEARRFTHWLERKRKNSNI</sequence>
<evidence type="ECO:0000259" key="3">
    <source>
        <dbReference type="PROSITE" id="PS50887"/>
    </source>
</evidence>
<dbReference type="InterPro" id="IPR043128">
    <property type="entry name" value="Rev_trsase/Diguanyl_cyclase"/>
</dbReference>
<name>A0ABS2RDZ6_9BACI</name>
<dbReference type="CDD" id="cd01948">
    <property type="entry name" value="EAL"/>
    <property type="match status" value="1"/>
</dbReference>
<gene>
    <name evidence="4" type="ORF">JOC94_004442</name>
</gene>
<comment type="caution">
    <text evidence="4">The sequence shown here is derived from an EMBL/GenBank/DDBJ whole genome shotgun (WGS) entry which is preliminary data.</text>
</comment>
<dbReference type="Gene3D" id="3.20.20.450">
    <property type="entry name" value="EAL domain"/>
    <property type="match status" value="1"/>
</dbReference>
<evidence type="ECO:0000313" key="5">
    <source>
        <dbReference type="Proteomes" id="UP000823485"/>
    </source>
</evidence>
<dbReference type="Pfam" id="PF00563">
    <property type="entry name" value="EAL"/>
    <property type="match status" value="1"/>
</dbReference>
<dbReference type="InterPro" id="IPR052155">
    <property type="entry name" value="Biofilm_reg_signaling"/>
</dbReference>
<dbReference type="InterPro" id="IPR035965">
    <property type="entry name" value="PAS-like_dom_sf"/>
</dbReference>
<dbReference type="SMART" id="SM00052">
    <property type="entry name" value="EAL"/>
    <property type="match status" value="1"/>
</dbReference>
<dbReference type="Gene3D" id="3.30.450.20">
    <property type="entry name" value="PAS domain"/>
    <property type="match status" value="1"/>
</dbReference>
<dbReference type="SUPFAM" id="SSF141868">
    <property type="entry name" value="EAL domain-like"/>
    <property type="match status" value="1"/>
</dbReference>
<dbReference type="PROSITE" id="PS50112">
    <property type="entry name" value="PAS"/>
    <property type="match status" value="1"/>
</dbReference>
<dbReference type="SUPFAM" id="SSF55785">
    <property type="entry name" value="PYP-like sensor domain (PAS domain)"/>
    <property type="match status" value="1"/>
</dbReference>
<dbReference type="EMBL" id="JAFBFH010000046">
    <property type="protein sequence ID" value="MBM7717414.1"/>
    <property type="molecule type" value="Genomic_DNA"/>
</dbReference>
<dbReference type="InterPro" id="IPR000014">
    <property type="entry name" value="PAS"/>
</dbReference>
<evidence type="ECO:0000313" key="4">
    <source>
        <dbReference type="EMBL" id="MBM7717414.1"/>
    </source>
</evidence>
<dbReference type="SMART" id="SM00267">
    <property type="entry name" value="GGDEF"/>
    <property type="match status" value="1"/>
</dbReference>
<organism evidence="4 5">
    <name type="scientific">Siminovitchia thermophila</name>
    <dbReference type="NCBI Taxonomy" id="1245522"/>
    <lineage>
        <taxon>Bacteria</taxon>
        <taxon>Bacillati</taxon>
        <taxon>Bacillota</taxon>
        <taxon>Bacilli</taxon>
        <taxon>Bacillales</taxon>
        <taxon>Bacillaceae</taxon>
        <taxon>Siminovitchia</taxon>
    </lineage>
</organism>
<dbReference type="InterPro" id="IPR000160">
    <property type="entry name" value="GGDEF_dom"/>
</dbReference>
<dbReference type="Pfam" id="PF08495">
    <property type="entry name" value="FIST"/>
    <property type="match status" value="1"/>
</dbReference>
<dbReference type="NCBIfam" id="TIGR00254">
    <property type="entry name" value="GGDEF"/>
    <property type="match status" value="1"/>
</dbReference>
<dbReference type="CDD" id="cd00130">
    <property type="entry name" value="PAS"/>
    <property type="match status" value="1"/>
</dbReference>
<protein>
    <submittedName>
        <fullName evidence="4">Diguanylate cyclase (GGDEF)-like protein/PAS domain S-box-containing protein</fullName>
    </submittedName>
</protein>